<proteinExistence type="predicted"/>
<feature type="compositionally biased region" description="Basic and acidic residues" evidence="1">
    <location>
        <begin position="22"/>
        <end position="39"/>
    </location>
</feature>
<reference evidence="2" key="1">
    <citation type="submission" date="2020-06" db="EMBL/GenBank/DDBJ databases">
        <authorList>
            <person name="Onetto C."/>
        </authorList>
    </citation>
    <scope>NUCLEOTIDE SEQUENCE</scope>
</reference>
<feature type="region of interest" description="Disordered" evidence="1">
    <location>
        <begin position="1"/>
        <end position="45"/>
    </location>
</feature>
<name>A0A9N8JCR8_9PEZI</name>
<organism evidence="2 3">
    <name type="scientific">Aureobasidium vineae</name>
    <dbReference type="NCBI Taxonomy" id="2773715"/>
    <lineage>
        <taxon>Eukaryota</taxon>
        <taxon>Fungi</taxon>
        <taxon>Dikarya</taxon>
        <taxon>Ascomycota</taxon>
        <taxon>Pezizomycotina</taxon>
        <taxon>Dothideomycetes</taxon>
        <taxon>Dothideomycetidae</taxon>
        <taxon>Dothideales</taxon>
        <taxon>Saccotheciaceae</taxon>
        <taxon>Aureobasidium</taxon>
    </lineage>
</organism>
<evidence type="ECO:0000313" key="3">
    <source>
        <dbReference type="Proteomes" id="UP000716446"/>
    </source>
</evidence>
<dbReference type="AlphaFoldDB" id="A0A9N8JCR8"/>
<sequence length="45" mass="4869">MAHGTGDGAMMVGNASNWEMQDDQRRSLSLEQDMAREGSVKSGNI</sequence>
<dbReference type="Proteomes" id="UP000716446">
    <property type="component" value="Unassembled WGS sequence"/>
</dbReference>
<protein>
    <submittedName>
        <fullName evidence="2">Uncharacterized protein</fullName>
    </submittedName>
</protein>
<evidence type="ECO:0000256" key="1">
    <source>
        <dbReference type="SAM" id="MobiDB-lite"/>
    </source>
</evidence>
<evidence type="ECO:0000313" key="2">
    <source>
        <dbReference type="EMBL" id="CAD0085000.1"/>
    </source>
</evidence>
<accession>A0A9N8JCR8</accession>
<comment type="caution">
    <text evidence="2">The sequence shown here is derived from an EMBL/GenBank/DDBJ whole genome shotgun (WGS) entry which is preliminary data.</text>
</comment>
<keyword evidence="3" id="KW-1185">Reference proteome</keyword>
<gene>
    <name evidence="2" type="ORF">AWRI4619_LOCUS3567</name>
</gene>
<dbReference type="EMBL" id="CAIJEN010000004">
    <property type="protein sequence ID" value="CAD0085000.1"/>
    <property type="molecule type" value="Genomic_DNA"/>
</dbReference>